<name>A0ACC1DEV0_9NEOP</name>
<sequence length="584" mass="67105">MNLIHLPEDIIRIILQYLDTKSIQSLYETSGQLRGIMSNGSVKKCKMSKSTLATARFLKTNFFKDISPFIQELDMSTVPDLSKSTFLAAMKHLRALKNLNVSYTSLKLEHLADLTGTCPELKTLCANFDFIDQKSKQSLSKIQNFFAKLQNIHLVVSINCILYSTLTFIILKKAKLKSLKFTISHTGVGDIVFPENNVQCKVPDFDQFNIYFLEWLYPVSWFGEIRDIPILALLELNLFEFIMIVSTKLIISRVLVSNLFVNFFSKYFDLDACCITDISCLCIPGNLAVMLWKKDATKFDDIFFDNLFNDLKQFFPFCIKGDELTVPSMQDWFIVEPKITEADDKEDTNGEPKIKTRRLGVRKKTLDYDQLFSNKEKIKLSFDINYLIPYVVTLPPASNYLLKITYLSLSGSPKLSSDFFNIVFRSCKVLQTLNVETPSLSNCSQLISGSLSISCSLRNFRLVTKGINFNAMFTALSRCRAIENIFICEHLKHIDGNPKAFIDPSQLFKKCDNLYNLYLDFPTTKTSYNTYWRPTICKALTKYNRQFLNVTLCPKLCKRDVSNFLLGYNPFIEVFRLNTIKDIL</sequence>
<proteinExistence type="predicted"/>
<reference evidence="1 2" key="1">
    <citation type="journal article" date="2021" name="Front. Genet.">
        <title>Chromosome-Level Genome Assembly Reveals Significant Gene Expansion in the Toll and IMD Signaling Pathways of Dendrolimus kikuchii.</title>
        <authorList>
            <person name="Zhou J."/>
            <person name="Wu P."/>
            <person name="Xiong Z."/>
            <person name="Liu N."/>
            <person name="Zhao N."/>
            <person name="Ji M."/>
            <person name="Qiu Y."/>
            <person name="Yang B."/>
        </authorList>
    </citation>
    <scope>NUCLEOTIDE SEQUENCE [LARGE SCALE GENOMIC DNA]</scope>
    <source>
        <strain evidence="1">Ann1</strain>
    </source>
</reference>
<evidence type="ECO:0000313" key="1">
    <source>
        <dbReference type="EMBL" id="KAJ0182483.1"/>
    </source>
</evidence>
<gene>
    <name evidence="1" type="ORF">K1T71_001852</name>
</gene>
<organism evidence="1 2">
    <name type="scientific">Dendrolimus kikuchii</name>
    <dbReference type="NCBI Taxonomy" id="765133"/>
    <lineage>
        <taxon>Eukaryota</taxon>
        <taxon>Metazoa</taxon>
        <taxon>Ecdysozoa</taxon>
        <taxon>Arthropoda</taxon>
        <taxon>Hexapoda</taxon>
        <taxon>Insecta</taxon>
        <taxon>Pterygota</taxon>
        <taxon>Neoptera</taxon>
        <taxon>Endopterygota</taxon>
        <taxon>Lepidoptera</taxon>
        <taxon>Glossata</taxon>
        <taxon>Ditrysia</taxon>
        <taxon>Bombycoidea</taxon>
        <taxon>Lasiocampidae</taxon>
        <taxon>Dendrolimus</taxon>
    </lineage>
</organism>
<dbReference type="Proteomes" id="UP000824533">
    <property type="component" value="Linkage Group LG03"/>
</dbReference>
<protein>
    <submittedName>
        <fullName evidence="1">Uncharacterized protein</fullName>
    </submittedName>
</protein>
<dbReference type="EMBL" id="CM034389">
    <property type="protein sequence ID" value="KAJ0182483.1"/>
    <property type="molecule type" value="Genomic_DNA"/>
</dbReference>
<comment type="caution">
    <text evidence="1">The sequence shown here is derived from an EMBL/GenBank/DDBJ whole genome shotgun (WGS) entry which is preliminary data.</text>
</comment>
<accession>A0ACC1DEV0</accession>
<keyword evidence="2" id="KW-1185">Reference proteome</keyword>
<evidence type="ECO:0000313" key="2">
    <source>
        <dbReference type="Proteomes" id="UP000824533"/>
    </source>
</evidence>